<dbReference type="InParanoid" id="A0A136IQY6"/>
<keyword evidence="3" id="KW-1185">Reference proteome</keyword>
<sequence>MPAVPANMPPHRSCNALHNPDPSERTGAGPSRCRCCARWLASWLVQRERLALVVLASLSGAGGSWIEHDTSSRFISLSLCLCLRHFFQASDWKTGRGFRRGFARQLAIPFQQASFVPSLSLISRDTFSPAQVPLDESTMTTRSTQCSSGPGAPRRQQIVLLRLRSPIGGAGSLPDQGGGSILRLCLLFSFLCCSSFACDRLGCVAPRTLLAMQSGIDSLPSPLWRFCFARFRILPVGDAGPAAVNCVCVCVLLQGMCCVAGHTMPSKLFGGGFAV</sequence>
<reference evidence="3" key="1">
    <citation type="submission" date="2016-02" db="EMBL/GenBank/DDBJ databases">
        <title>Draft genome sequence of Microdochium bolleyi, a fungal endophyte of beachgrass.</title>
        <authorList>
            <consortium name="DOE Joint Genome Institute"/>
            <person name="David A.S."/>
            <person name="May G."/>
            <person name="Haridas S."/>
            <person name="Lim J."/>
            <person name="Wang M."/>
            <person name="Labutti K."/>
            <person name="Lipzen A."/>
            <person name="Barry K."/>
            <person name="Grigoriev I.V."/>
        </authorList>
    </citation>
    <scope>NUCLEOTIDE SEQUENCE [LARGE SCALE GENOMIC DNA]</scope>
    <source>
        <strain evidence="3">J235TASD1</strain>
    </source>
</reference>
<evidence type="ECO:0000256" key="1">
    <source>
        <dbReference type="SAM" id="MobiDB-lite"/>
    </source>
</evidence>
<dbReference type="Proteomes" id="UP000070501">
    <property type="component" value="Unassembled WGS sequence"/>
</dbReference>
<feature type="region of interest" description="Disordered" evidence="1">
    <location>
        <begin position="1"/>
        <end position="29"/>
    </location>
</feature>
<protein>
    <submittedName>
        <fullName evidence="2">Uncharacterized protein</fullName>
    </submittedName>
</protein>
<name>A0A136IQY6_9PEZI</name>
<proteinExistence type="predicted"/>
<gene>
    <name evidence="2" type="ORF">Micbo1qcDRAFT_23130</name>
</gene>
<evidence type="ECO:0000313" key="3">
    <source>
        <dbReference type="Proteomes" id="UP000070501"/>
    </source>
</evidence>
<evidence type="ECO:0000313" key="2">
    <source>
        <dbReference type="EMBL" id="KXJ87335.1"/>
    </source>
</evidence>
<dbReference type="AlphaFoldDB" id="A0A136IQY6"/>
<accession>A0A136IQY6</accession>
<organism evidence="2 3">
    <name type="scientific">Microdochium bolleyi</name>
    <dbReference type="NCBI Taxonomy" id="196109"/>
    <lineage>
        <taxon>Eukaryota</taxon>
        <taxon>Fungi</taxon>
        <taxon>Dikarya</taxon>
        <taxon>Ascomycota</taxon>
        <taxon>Pezizomycotina</taxon>
        <taxon>Sordariomycetes</taxon>
        <taxon>Xylariomycetidae</taxon>
        <taxon>Xylariales</taxon>
        <taxon>Microdochiaceae</taxon>
        <taxon>Microdochium</taxon>
    </lineage>
</organism>
<dbReference type="EMBL" id="KQ964263">
    <property type="protein sequence ID" value="KXJ87335.1"/>
    <property type="molecule type" value="Genomic_DNA"/>
</dbReference>